<reference evidence="4" key="1">
    <citation type="submission" date="2019-12" db="EMBL/GenBank/DDBJ databases">
        <title>High-Quality draft genome sequences of three cyanobacteria isolated from the limestone walls of the Old Cathedral of Coimbra.</title>
        <authorList>
            <person name="Tiago I."/>
            <person name="Soares F."/>
            <person name="Portugal A."/>
        </authorList>
    </citation>
    <scope>NUCLEOTIDE SEQUENCE</scope>
    <source>
        <strain evidence="4">A</strain>
    </source>
</reference>
<dbReference type="SMART" id="SM00028">
    <property type="entry name" value="TPR"/>
    <property type="match status" value="2"/>
</dbReference>
<dbReference type="InterPro" id="IPR019734">
    <property type="entry name" value="TPR_rpt"/>
</dbReference>
<evidence type="ECO:0000256" key="1">
    <source>
        <dbReference type="ARBA" id="ARBA00022737"/>
    </source>
</evidence>
<feature type="signal peptide" evidence="3">
    <location>
        <begin position="1"/>
        <end position="20"/>
    </location>
</feature>
<dbReference type="PROSITE" id="PS50005">
    <property type="entry name" value="TPR"/>
    <property type="match status" value="1"/>
</dbReference>
<evidence type="ECO:0000313" key="5">
    <source>
        <dbReference type="Proteomes" id="UP000646053"/>
    </source>
</evidence>
<feature type="repeat" description="TPR" evidence="2">
    <location>
        <begin position="138"/>
        <end position="171"/>
    </location>
</feature>
<dbReference type="InterPro" id="IPR011990">
    <property type="entry name" value="TPR-like_helical_dom_sf"/>
</dbReference>
<keyword evidence="5" id="KW-1185">Reference proteome</keyword>
<gene>
    <name evidence="4" type="ORF">GS601_06405</name>
</gene>
<keyword evidence="1" id="KW-0677">Repeat</keyword>
<organism evidence="4 5">
    <name type="scientific">Myxacorys almedinensis A</name>
    <dbReference type="NCBI Taxonomy" id="2690445"/>
    <lineage>
        <taxon>Bacteria</taxon>
        <taxon>Bacillati</taxon>
        <taxon>Cyanobacteriota</taxon>
        <taxon>Cyanophyceae</taxon>
        <taxon>Leptolyngbyales</taxon>
        <taxon>Leptolyngbyaceae</taxon>
        <taxon>Myxacorys</taxon>
        <taxon>Myxacorys almedinensis</taxon>
    </lineage>
</organism>
<dbReference type="SUPFAM" id="SSF48452">
    <property type="entry name" value="TPR-like"/>
    <property type="match status" value="1"/>
</dbReference>
<sequence>MKLRLLSIVLLTSICLPAHAENVEHTQKLLSTKQCQNCDLSRAGLVFAQLSGANLSQANLVGANLSQANLVGANLTGTNLTGATLHGANLSGAILTGANLSGVDLRNAYLVDADLTGTRLDNALLQGAIGLSSNTGNALDFYRWGVEAGSKKQYERAIEHFNQALARQPDFAPAQLARGMARLELGDQSGAIQDLEQASTLFTRQGDTATAQSTQEVVTALKTPPKEPKNRGGNGLGTALLSTFGSLVKMFLLP</sequence>
<proteinExistence type="predicted"/>
<evidence type="ECO:0000256" key="2">
    <source>
        <dbReference type="PROSITE-ProRule" id="PRU00339"/>
    </source>
</evidence>
<dbReference type="PANTHER" id="PTHR47485:SF1">
    <property type="entry name" value="THYLAKOID LUMENAL 17.4 KDA PROTEIN, CHLOROPLASTIC"/>
    <property type="match status" value="1"/>
</dbReference>
<dbReference type="AlphaFoldDB" id="A0A8J8CM65"/>
<dbReference type="Pfam" id="PF00805">
    <property type="entry name" value="Pentapeptide"/>
    <property type="match status" value="2"/>
</dbReference>
<dbReference type="EMBL" id="WVIE01000005">
    <property type="protein sequence ID" value="NDJ16922.1"/>
    <property type="molecule type" value="Genomic_DNA"/>
</dbReference>
<feature type="chain" id="PRO_5035302635" evidence="3">
    <location>
        <begin position="21"/>
        <end position="254"/>
    </location>
</feature>
<protein>
    <submittedName>
        <fullName evidence="4">Tetratricopeptide repeat protein</fullName>
    </submittedName>
</protein>
<dbReference type="RefSeq" id="WP_162422424.1">
    <property type="nucleotide sequence ID" value="NZ_WVIE01000005.1"/>
</dbReference>
<dbReference type="SUPFAM" id="SSF141571">
    <property type="entry name" value="Pentapeptide repeat-like"/>
    <property type="match status" value="1"/>
</dbReference>
<dbReference type="Proteomes" id="UP000646053">
    <property type="component" value="Unassembled WGS sequence"/>
</dbReference>
<accession>A0A8J8CM65</accession>
<keyword evidence="2" id="KW-0802">TPR repeat</keyword>
<evidence type="ECO:0000256" key="3">
    <source>
        <dbReference type="SAM" id="SignalP"/>
    </source>
</evidence>
<name>A0A8J8CM65_9CYAN</name>
<dbReference type="Gene3D" id="1.25.40.10">
    <property type="entry name" value="Tetratricopeptide repeat domain"/>
    <property type="match status" value="1"/>
</dbReference>
<comment type="caution">
    <text evidence="4">The sequence shown here is derived from an EMBL/GenBank/DDBJ whole genome shotgun (WGS) entry which is preliminary data.</text>
</comment>
<dbReference type="Gene3D" id="2.160.20.80">
    <property type="entry name" value="E3 ubiquitin-protein ligase SopA"/>
    <property type="match status" value="1"/>
</dbReference>
<evidence type="ECO:0000313" key="4">
    <source>
        <dbReference type="EMBL" id="NDJ16922.1"/>
    </source>
</evidence>
<dbReference type="InterPro" id="IPR001646">
    <property type="entry name" value="5peptide_repeat"/>
</dbReference>
<dbReference type="PANTHER" id="PTHR47485">
    <property type="entry name" value="THYLAKOID LUMENAL 17.4 KDA PROTEIN, CHLOROPLASTIC"/>
    <property type="match status" value="1"/>
</dbReference>
<keyword evidence="3" id="KW-0732">Signal</keyword>